<dbReference type="AlphaFoldDB" id="C6LBR1"/>
<evidence type="ECO:0008006" key="3">
    <source>
        <dbReference type="Google" id="ProtNLM"/>
    </source>
</evidence>
<accession>C6LBR1</accession>
<name>C6LBR1_9FIRM</name>
<gene>
    <name evidence="1" type="ORF">BRYFOR_06056</name>
</gene>
<reference evidence="1" key="1">
    <citation type="submission" date="2009-07" db="EMBL/GenBank/DDBJ databases">
        <authorList>
            <person name="Weinstock G."/>
            <person name="Sodergren E."/>
            <person name="Clifton S."/>
            <person name="Fulton L."/>
            <person name="Fulton B."/>
            <person name="Courtney L."/>
            <person name="Fronick C."/>
            <person name="Harrison M."/>
            <person name="Strong C."/>
            <person name="Farmer C."/>
            <person name="Delahaunty K."/>
            <person name="Markovic C."/>
            <person name="Hall O."/>
            <person name="Minx P."/>
            <person name="Tomlinson C."/>
            <person name="Mitreva M."/>
            <person name="Nelson J."/>
            <person name="Hou S."/>
            <person name="Wollam A."/>
            <person name="Pepin K.H."/>
            <person name="Johnson M."/>
            <person name="Bhonagiri V."/>
            <person name="Nash W.E."/>
            <person name="Warren W."/>
            <person name="Chinwalla A."/>
            <person name="Mardis E.R."/>
            <person name="Wilson R.K."/>
        </authorList>
    </citation>
    <scope>NUCLEOTIDE SEQUENCE [LARGE SCALE GENOMIC DNA]</scope>
    <source>
        <strain evidence="1">DSM 14469</strain>
    </source>
</reference>
<proteinExistence type="predicted"/>
<organism evidence="1 2">
    <name type="scientific">Marvinbryantia formatexigens DSM 14469</name>
    <dbReference type="NCBI Taxonomy" id="478749"/>
    <lineage>
        <taxon>Bacteria</taxon>
        <taxon>Bacillati</taxon>
        <taxon>Bacillota</taxon>
        <taxon>Clostridia</taxon>
        <taxon>Lachnospirales</taxon>
        <taxon>Lachnospiraceae</taxon>
        <taxon>Marvinbryantia</taxon>
    </lineage>
</organism>
<dbReference type="Pfam" id="PF03692">
    <property type="entry name" value="CxxCxxCC"/>
    <property type="match status" value="1"/>
</dbReference>
<dbReference type="eggNOG" id="COG0727">
    <property type="taxonomic scope" value="Bacteria"/>
</dbReference>
<sequence length="185" mass="21796">MGESIVLDPLDVWRLEKGLDTGFAGLMERFVELHPVDGILLPNLRMEGEAEKCPFLNEEKRCAIHAFRPGLCRLFPLGRIYENGSFRYFIQQQECPVQPKTKVKISKWLDIGQLAQYETFVLQWHNLLEETGAMAEAQKDEQLTRDLNVYLLESFYQKPYDGRDFYVQFEERLQYMRKLLKILGR</sequence>
<comment type="caution">
    <text evidence="1">The sequence shown here is derived from an EMBL/GenBank/DDBJ whole genome shotgun (WGS) entry which is preliminary data.</text>
</comment>
<dbReference type="STRING" id="168384.SAMN05660368_00583"/>
<evidence type="ECO:0000313" key="1">
    <source>
        <dbReference type="EMBL" id="EET61864.1"/>
    </source>
</evidence>
<dbReference type="Proteomes" id="UP000005561">
    <property type="component" value="Unassembled WGS sequence"/>
</dbReference>
<dbReference type="EMBL" id="ACCL02000004">
    <property type="protein sequence ID" value="EET61864.1"/>
    <property type="molecule type" value="Genomic_DNA"/>
</dbReference>
<protein>
    <recommendedName>
        <fullName evidence="3">Flagellin N-methylase</fullName>
    </recommendedName>
</protein>
<keyword evidence="2" id="KW-1185">Reference proteome</keyword>
<evidence type="ECO:0000313" key="2">
    <source>
        <dbReference type="Proteomes" id="UP000005561"/>
    </source>
</evidence>
<dbReference type="InterPro" id="IPR005358">
    <property type="entry name" value="Puta_zinc/iron-chelating_dom"/>
</dbReference>